<dbReference type="GO" id="GO:0030170">
    <property type="term" value="F:pyridoxal phosphate binding"/>
    <property type="evidence" value="ECO:0007669"/>
    <property type="project" value="TreeGrafter"/>
</dbReference>
<dbReference type="PANTHER" id="PTHR43247">
    <property type="entry name" value="PHOSPHOSERINE AMINOTRANSFERASE"/>
    <property type="match status" value="1"/>
</dbReference>
<dbReference type="SUPFAM" id="SSF53383">
    <property type="entry name" value="PLP-dependent transferases"/>
    <property type="match status" value="1"/>
</dbReference>
<dbReference type="InterPro" id="IPR015422">
    <property type="entry name" value="PyrdxlP-dep_Trfase_small"/>
</dbReference>
<evidence type="ECO:0000256" key="11">
    <source>
        <dbReference type="ARBA" id="ARBA00049007"/>
    </source>
</evidence>
<evidence type="ECO:0000313" key="14">
    <source>
        <dbReference type="Proteomes" id="UP000008672"/>
    </source>
</evidence>
<dbReference type="PIRSF" id="PIRSF000525">
    <property type="entry name" value="SerC"/>
    <property type="match status" value="1"/>
</dbReference>
<comment type="catalytic activity">
    <reaction evidence="11">
        <text>O-phospho-L-serine + 2-oxoglutarate = 3-phosphooxypyruvate + L-glutamate</text>
        <dbReference type="Rhea" id="RHEA:14329"/>
        <dbReference type="ChEBI" id="CHEBI:16810"/>
        <dbReference type="ChEBI" id="CHEBI:18110"/>
        <dbReference type="ChEBI" id="CHEBI:29985"/>
        <dbReference type="ChEBI" id="CHEBI:57524"/>
        <dbReference type="EC" id="2.6.1.52"/>
    </reaction>
</comment>
<proteinExistence type="inferred from homology"/>
<reference evidence="14" key="1">
    <citation type="submission" date="2011-08" db="EMBL/GenBank/DDBJ databases">
        <title>The draft genome of Latimeria chalumnae.</title>
        <authorList>
            <person name="Di Palma F."/>
            <person name="Alfoldi J."/>
            <person name="Johnson J."/>
            <person name="Berlin A."/>
            <person name="Gnerre S."/>
            <person name="Jaffe D."/>
            <person name="MacCallum I."/>
            <person name="Young S."/>
            <person name="Walker B.J."/>
            <person name="Lander E."/>
            <person name="Lindblad-Toh K."/>
        </authorList>
    </citation>
    <scope>NUCLEOTIDE SEQUENCE [LARGE SCALE GENOMIC DNA]</scope>
    <source>
        <strain evidence="14">Wild caught</strain>
    </source>
</reference>
<evidence type="ECO:0000256" key="9">
    <source>
        <dbReference type="ARBA" id="ARBA00023299"/>
    </source>
</evidence>
<comment type="pathway">
    <text evidence="2">Amino-acid biosynthesis; L-serine biosynthesis; L-serine from 3-phospho-D-glycerate: step 2/3.</text>
</comment>
<evidence type="ECO:0000259" key="12">
    <source>
        <dbReference type="Pfam" id="PF00266"/>
    </source>
</evidence>
<dbReference type="GO" id="GO:0005737">
    <property type="term" value="C:cytoplasm"/>
    <property type="evidence" value="ECO:0007669"/>
    <property type="project" value="TreeGrafter"/>
</dbReference>
<dbReference type="HAMAP" id="MF_00160">
    <property type="entry name" value="SerC_aminotrans_5"/>
    <property type="match status" value="1"/>
</dbReference>
<evidence type="ECO:0000256" key="4">
    <source>
        <dbReference type="ARBA" id="ARBA00013030"/>
    </source>
</evidence>
<keyword evidence="14" id="KW-1185">Reference proteome</keyword>
<evidence type="ECO:0000256" key="6">
    <source>
        <dbReference type="ARBA" id="ARBA00022605"/>
    </source>
</evidence>
<dbReference type="Gene3D" id="3.90.1150.10">
    <property type="entry name" value="Aspartate Aminotransferase, domain 1"/>
    <property type="match status" value="1"/>
</dbReference>
<evidence type="ECO:0000256" key="8">
    <source>
        <dbReference type="ARBA" id="ARBA00022898"/>
    </source>
</evidence>
<comment type="similarity">
    <text evidence="3">Belongs to the class-V pyridoxal-phosphate-dependent aminotransferase family. SerC subfamily.</text>
</comment>
<comment type="cofactor">
    <cofactor evidence="1">
        <name>pyridoxal 5'-phosphate</name>
        <dbReference type="ChEBI" id="CHEBI:597326"/>
    </cofactor>
</comment>
<evidence type="ECO:0000256" key="7">
    <source>
        <dbReference type="ARBA" id="ARBA00022679"/>
    </source>
</evidence>
<dbReference type="NCBIfam" id="NF003764">
    <property type="entry name" value="PRK05355.1"/>
    <property type="match status" value="1"/>
</dbReference>
<dbReference type="NCBIfam" id="TIGR01364">
    <property type="entry name" value="serC_1"/>
    <property type="match status" value="1"/>
</dbReference>
<evidence type="ECO:0000256" key="1">
    <source>
        <dbReference type="ARBA" id="ARBA00001933"/>
    </source>
</evidence>
<dbReference type="eggNOG" id="KOG2790">
    <property type="taxonomic scope" value="Eukaryota"/>
</dbReference>
<keyword evidence="8" id="KW-0663">Pyridoxal phosphate</keyword>
<evidence type="ECO:0000256" key="10">
    <source>
        <dbReference type="ARBA" id="ARBA00047630"/>
    </source>
</evidence>
<dbReference type="InterPro" id="IPR022278">
    <property type="entry name" value="Pser_aminoTfrase"/>
</dbReference>
<accession>H2ZXC7</accession>
<dbReference type="InterPro" id="IPR015424">
    <property type="entry name" value="PyrdxlP-dep_Trfase"/>
</dbReference>
<dbReference type="UniPathway" id="UPA00135">
    <property type="reaction ID" value="UER00197"/>
</dbReference>
<evidence type="ECO:0000256" key="5">
    <source>
        <dbReference type="ARBA" id="ARBA00022576"/>
    </source>
</evidence>
<dbReference type="UniPathway" id="UPA00244">
    <property type="reaction ID" value="UER00311"/>
</dbReference>
<reference evidence="13" key="3">
    <citation type="submission" date="2025-09" db="UniProtKB">
        <authorList>
            <consortium name="Ensembl"/>
        </authorList>
    </citation>
    <scope>IDENTIFICATION</scope>
</reference>
<dbReference type="EMBL" id="AFYH01211535">
    <property type="status" value="NOT_ANNOTATED_CDS"/>
    <property type="molecule type" value="Genomic_DNA"/>
</dbReference>
<dbReference type="Proteomes" id="UP000008672">
    <property type="component" value="Unassembled WGS sequence"/>
</dbReference>
<dbReference type="HOGENOM" id="CLU_034866_0_1_1"/>
<dbReference type="FunFam" id="3.40.640.10:FF:000010">
    <property type="entry name" value="Phosphoserine aminotransferase"/>
    <property type="match status" value="1"/>
</dbReference>
<dbReference type="AlphaFoldDB" id="H2ZXC7"/>
<reference evidence="13" key="2">
    <citation type="submission" date="2025-08" db="UniProtKB">
        <authorList>
            <consortium name="Ensembl"/>
        </authorList>
    </citation>
    <scope>IDENTIFICATION</scope>
</reference>
<keyword evidence="9" id="KW-0718">Serine biosynthesis</keyword>
<keyword evidence="5" id="KW-0032">Aminotransferase</keyword>
<dbReference type="InterPro" id="IPR000192">
    <property type="entry name" value="Aminotrans_V_dom"/>
</dbReference>
<dbReference type="InParanoid" id="H2ZXC7"/>
<sequence length="349" mass="38750">VLLKAQQNVMDFEGLGISVLAEVSYRSPEFARILKASENHLRELLKIPENYKVLFLQGGGTGQFSAVPLNLIALKEGRCADYLVTGTWSAKAALEAEKYGKVNIVHLDTYNSIHNANDWNLNSDASYVYYCANESMAGVEWDFIPDTKRTVLVCDMSSNFLSKSVDVSKFGVIFASTQSNIGCTGVTVVIVREDLLGFTLEECPAIFNYKIQVENNSVYNTPPCFSIYIMGLVLEWIKNSGGAEAMEELTVAKSKMIYDAIDESNGFYVCPVEVKCRSKTNILFQINKDKKDILEKKLFDKATNHKMILLKGHGSVGGIRVSLCNAVSVEDVQTLVALMKNFMELHELA</sequence>
<dbReference type="GO" id="GO:0004648">
    <property type="term" value="F:O-phospho-L-serine:2-oxoglutarate aminotransferase activity"/>
    <property type="evidence" value="ECO:0007669"/>
    <property type="project" value="UniProtKB-EC"/>
</dbReference>
<protein>
    <recommendedName>
        <fullName evidence="4">phosphoserine transaminase</fullName>
        <ecNumber evidence="4">2.6.1.52</ecNumber>
    </recommendedName>
</protein>
<dbReference type="Ensembl" id="ENSLACT00000002062.1">
    <property type="protein sequence ID" value="ENSLACP00000002048.1"/>
    <property type="gene ID" value="ENSLACG00000001830.1"/>
</dbReference>
<dbReference type="Pfam" id="PF00266">
    <property type="entry name" value="Aminotran_5"/>
    <property type="match status" value="1"/>
</dbReference>
<dbReference type="GeneTree" id="ENSGT00940000153241"/>
<evidence type="ECO:0000256" key="3">
    <source>
        <dbReference type="ARBA" id="ARBA00006904"/>
    </source>
</evidence>
<name>H2ZXC7_LATCH</name>
<organism evidence="13 14">
    <name type="scientific">Latimeria chalumnae</name>
    <name type="common">Coelacanth</name>
    <dbReference type="NCBI Taxonomy" id="7897"/>
    <lineage>
        <taxon>Eukaryota</taxon>
        <taxon>Metazoa</taxon>
        <taxon>Chordata</taxon>
        <taxon>Craniata</taxon>
        <taxon>Vertebrata</taxon>
        <taxon>Euteleostomi</taxon>
        <taxon>Coelacanthiformes</taxon>
        <taxon>Coelacanthidae</taxon>
        <taxon>Latimeria</taxon>
    </lineage>
</organism>
<dbReference type="GO" id="GO:0006564">
    <property type="term" value="P:L-serine biosynthetic process"/>
    <property type="evidence" value="ECO:0007669"/>
    <property type="project" value="UniProtKB-KW"/>
</dbReference>
<feature type="domain" description="Aminotransferase class V" evidence="12">
    <location>
        <begin position="2"/>
        <end position="335"/>
    </location>
</feature>
<evidence type="ECO:0000256" key="2">
    <source>
        <dbReference type="ARBA" id="ARBA00005099"/>
    </source>
</evidence>
<keyword evidence="7" id="KW-0808">Transferase</keyword>
<dbReference type="EC" id="2.6.1.52" evidence="4"/>
<dbReference type="FunFam" id="3.90.1150.10:FF:000006">
    <property type="entry name" value="Phosphoserine aminotransferase"/>
    <property type="match status" value="1"/>
</dbReference>
<dbReference type="Gene3D" id="3.40.640.10">
    <property type="entry name" value="Type I PLP-dependent aspartate aminotransferase-like (Major domain)"/>
    <property type="match status" value="1"/>
</dbReference>
<comment type="catalytic activity">
    <reaction evidence="10">
        <text>4-(phosphooxy)-L-threonine + 2-oxoglutarate = (R)-3-hydroxy-2-oxo-4-phosphooxybutanoate + L-glutamate</text>
        <dbReference type="Rhea" id="RHEA:16573"/>
        <dbReference type="ChEBI" id="CHEBI:16810"/>
        <dbReference type="ChEBI" id="CHEBI:29985"/>
        <dbReference type="ChEBI" id="CHEBI:58452"/>
        <dbReference type="ChEBI" id="CHEBI:58538"/>
        <dbReference type="EC" id="2.6.1.52"/>
    </reaction>
</comment>
<dbReference type="InterPro" id="IPR015421">
    <property type="entry name" value="PyrdxlP-dep_Trfase_major"/>
</dbReference>
<gene>
    <name evidence="13" type="primary">LOC102346076</name>
</gene>
<evidence type="ECO:0000313" key="13">
    <source>
        <dbReference type="Ensembl" id="ENSLACP00000002048.1"/>
    </source>
</evidence>
<dbReference type="STRING" id="7897.ENSLACP00000002048"/>
<keyword evidence="6" id="KW-0028">Amino-acid biosynthesis</keyword>
<dbReference type="PANTHER" id="PTHR43247:SF1">
    <property type="entry name" value="PHOSPHOSERINE AMINOTRANSFERASE"/>
    <property type="match status" value="1"/>
</dbReference>